<dbReference type="EMBL" id="DUZY01000004">
    <property type="protein sequence ID" value="DAD37407.1"/>
    <property type="molecule type" value="Genomic_DNA"/>
</dbReference>
<gene>
    <name evidence="1" type="ORF">HUJ06_008048</name>
</gene>
<keyword evidence="2" id="KW-1185">Reference proteome</keyword>
<evidence type="ECO:0000313" key="2">
    <source>
        <dbReference type="Proteomes" id="UP000607653"/>
    </source>
</evidence>
<reference evidence="1 2" key="1">
    <citation type="journal article" date="2020" name="Mol. Biol. Evol.">
        <title>Distinct Expression and Methylation Patterns for Genes with Different Fates following a Single Whole-Genome Duplication in Flowering Plants.</title>
        <authorList>
            <person name="Shi T."/>
            <person name="Rahmani R.S."/>
            <person name="Gugger P.F."/>
            <person name="Wang M."/>
            <person name="Li H."/>
            <person name="Zhang Y."/>
            <person name="Li Z."/>
            <person name="Wang Q."/>
            <person name="Van de Peer Y."/>
            <person name="Marchal K."/>
            <person name="Chen J."/>
        </authorList>
    </citation>
    <scope>NUCLEOTIDE SEQUENCE [LARGE SCALE GENOMIC DNA]</scope>
    <source>
        <tissue evidence="1">Leaf</tissue>
    </source>
</reference>
<name>A0A822YXX9_NELNU</name>
<dbReference type="AlphaFoldDB" id="A0A822YXX9"/>
<evidence type="ECO:0000313" key="1">
    <source>
        <dbReference type="EMBL" id="DAD37407.1"/>
    </source>
</evidence>
<sequence>MRGQGEQRGVLSFDMSSSIIYAIALTIKMIGQLPIPLEYANQGVIGWMHFNKEINIDASVGHH</sequence>
<accession>A0A822YXX9</accession>
<organism evidence="1 2">
    <name type="scientific">Nelumbo nucifera</name>
    <name type="common">Sacred lotus</name>
    <dbReference type="NCBI Taxonomy" id="4432"/>
    <lineage>
        <taxon>Eukaryota</taxon>
        <taxon>Viridiplantae</taxon>
        <taxon>Streptophyta</taxon>
        <taxon>Embryophyta</taxon>
        <taxon>Tracheophyta</taxon>
        <taxon>Spermatophyta</taxon>
        <taxon>Magnoliopsida</taxon>
        <taxon>Proteales</taxon>
        <taxon>Nelumbonaceae</taxon>
        <taxon>Nelumbo</taxon>
    </lineage>
</organism>
<dbReference type="Proteomes" id="UP000607653">
    <property type="component" value="Unassembled WGS sequence"/>
</dbReference>
<proteinExistence type="predicted"/>
<protein>
    <submittedName>
        <fullName evidence="1">Uncharacterized protein</fullName>
    </submittedName>
</protein>
<comment type="caution">
    <text evidence="1">The sequence shown here is derived from an EMBL/GenBank/DDBJ whole genome shotgun (WGS) entry which is preliminary data.</text>
</comment>